<accession>A0A6B0TRH3</accession>
<protein>
    <submittedName>
        <fullName evidence="1">Aldose 1-epimerase</fullName>
    </submittedName>
</protein>
<keyword evidence="2" id="KW-1185">Reference proteome</keyword>
<dbReference type="InterPro" id="IPR011013">
    <property type="entry name" value="Gal_mutarotase_sf_dom"/>
</dbReference>
<dbReference type="GO" id="GO:0005975">
    <property type="term" value="P:carbohydrate metabolic process"/>
    <property type="evidence" value="ECO:0007669"/>
    <property type="project" value="InterPro"/>
</dbReference>
<sequence length="288" mass="30700">MAALLELEDDRSKVALAPELGGAVAGMWAKTGGQAVPVLRSLAGAASFDLASNVLVPFSNRIGGGAFTFEGRTYDVAPNLEGEACPIHGDGFQRGWQVVQTSAAHAVLVLDKGDIGPWRYSARLDYRLSHGALSASLAVTNTGERLPFGGGFHPWLPRYQDTRLAFEAKTVWLQDVRYLPTEEVPAAGDWDYAQGRALPEGLINNAFCAWSGSACVEQPALGIDVAITSPLDTAIVYSPSSAADFFCFEPVSHPVDAHNMPELPGLTVLERGACLSLVMEINWAGRDA</sequence>
<dbReference type="InterPro" id="IPR008183">
    <property type="entry name" value="Aldose_1/G6P_1-epimerase"/>
</dbReference>
<dbReference type="Proteomes" id="UP000436016">
    <property type="component" value="Unassembled WGS sequence"/>
</dbReference>
<gene>
    <name evidence="1" type="ORF">GSH16_03015</name>
</gene>
<dbReference type="InterPro" id="IPR014718">
    <property type="entry name" value="GH-type_carb-bd"/>
</dbReference>
<comment type="caution">
    <text evidence="1">The sequence shown here is derived from an EMBL/GenBank/DDBJ whole genome shotgun (WGS) entry which is preliminary data.</text>
</comment>
<dbReference type="GO" id="GO:0030246">
    <property type="term" value="F:carbohydrate binding"/>
    <property type="evidence" value="ECO:0007669"/>
    <property type="project" value="InterPro"/>
</dbReference>
<dbReference type="Gene3D" id="2.70.98.10">
    <property type="match status" value="1"/>
</dbReference>
<dbReference type="GO" id="GO:0016853">
    <property type="term" value="F:isomerase activity"/>
    <property type="evidence" value="ECO:0007669"/>
    <property type="project" value="InterPro"/>
</dbReference>
<proteinExistence type="predicted"/>
<dbReference type="Pfam" id="PF01263">
    <property type="entry name" value="Aldose_epim"/>
    <property type="match status" value="1"/>
</dbReference>
<dbReference type="CDD" id="cd09021">
    <property type="entry name" value="Aldose_epim_Ec_YphB"/>
    <property type="match status" value="1"/>
</dbReference>
<dbReference type="SUPFAM" id="SSF74650">
    <property type="entry name" value="Galactose mutarotase-like"/>
    <property type="match status" value="1"/>
</dbReference>
<reference evidence="1 2" key="1">
    <citation type="submission" date="2019-12" db="EMBL/GenBank/DDBJ databases">
        <title>Strain KN286 was isolated from seawater, which was collected from Caroline Seamount in the tropical western Pacific.</title>
        <authorList>
            <person name="Wang Q."/>
        </authorList>
    </citation>
    <scope>NUCLEOTIDE SEQUENCE [LARGE SCALE GENOMIC DNA]</scope>
    <source>
        <strain evidence="1 2">KN286</strain>
    </source>
</reference>
<dbReference type="AlphaFoldDB" id="A0A6B0TRH3"/>
<evidence type="ECO:0000313" key="1">
    <source>
        <dbReference type="EMBL" id="MXU64405.1"/>
    </source>
</evidence>
<organism evidence="1 2">
    <name type="scientific">Oceanomicrobium pacificus</name>
    <dbReference type="NCBI Taxonomy" id="2692916"/>
    <lineage>
        <taxon>Bacteria</taxon>
        <taxon>Pseudomonadati</taxon>
        <taxon>Pseudomonadota</taxon>
        <taxon>Alphaproteobacteria</taxon>
        <taxon>Rhodobacterales</taxon>
        <taxon>Paracoccaceae</taxon>
        <taxon>Oceanomicrobium</taxon>
    </lineage>
</organism>
<evidence type="ECO:0000313" key="2">
    <source>
        <dbReference type="Proteomes" id="UP000436016"/>
    </source>
</evidence>
<dbReference type="EMBL" id="WUWG01000001">
    <property type="protein sequence ID" value="MXU64405.1"/>
    <property type="molecule type" value="Genomic_DNA"/>
</dbReference>
<name>A0A6B0TRH3_9RHOB</name>
<dbReference type="RefSeq" id="WP_160851735.1">
    <property type="nucleotide sequence ID" value="NZ_WUWG01000001.1"/>
</dbReference>